<keyword evidence="3" id="KW-1185">Reference proteome</keyword>
<dbReference type="AlphaFoldDB" id="A0ABD2X642"/>
<organism evidence="2 3">
    <name type="scientific">Trichogramma kaykai</name>
    <dbReference type="NCBI Taxonomy" id="54128"/>
    <lineage>
        <taxon>Eukaryota</taxon>
        <taxon>Metazoa</taxon>
        <taxon>Ecdysozoa</taxon>
        <taxon>Arthropoda</taxon>
        <taxon>Hexapoda</taxon>
        <taxon>Insecta</taxon>
        <taxon>Pterygota</taxon>
        <taxon>Neoptera</taxon>
        <taxon>Endopterygota</taxon>
        <taxon>Hymenoptera</taxon>
        <taxon>Apocrita</taxon>
        <taxon>Proctotrupomorpha</taxon>
        <taxon>Chalcidoidea</taxon>
        <taxon>Trichogrammatidae</taxon>
        <taxon>Trichogramma</taxon>
    </lineage>
</organism>
<comment type="caution">
    <text evidence="2">The sequence shown here is derived from an EMBL/GenBank/DDBJ whole genome shotgun (WGS) entry which is preliminary data.</text>
</comment>
<dbReference type="Proteomes" id="UP001627154">
    <property type="component" value="Unassembled WGS sequence"/>
</dbReference>
<dbReference type="EMBL" id="JBJJXI010000050">
    <property type="protein sequence ID" value="KAL3400823.1"/>
    <property type="molecule type" value="Genomic_DNA"/>
</dbReference>
<gene>
    <name evidence="2" type="ORF">TKK_005963</name>
</gene>
<proteinExistence type="predicted"/>
<reference evidence="2 3" key="1">
    <citation type="journal article" date="2024" name="bioRxiv">
        <title>A reference genome for Trichogramma kaykai: A tiny desert-dwelling parasitoid wasp with competing sex-ratio distorters.</title>
        <authorList>
            <person name="Culotta J."/>
            <person name="Lindsey A.R."/>
        </authorList>
    </citation>
    <scope>NUCLEOTIDE SEQUENCE [LARGE SCALE GENOMIC DNA]</scope>
    <source>
        <strain evidence="2 3">KSX58</strain>
    </source>
</reference>
<name>A0ABD2X642_9HYME</name>
<keyword evidence="1" id="KW-0732">Signal</keyword>
<sequence>MRTSTIFLAIVTMVLKTFVASRRLFRCNGAEDLCNEIETKDFISKTYGNDNVEIYEGDRSFACSTQVAFNLTKTKYDLMFRPFKKAMANMQESGQQLWCSIDSVEQFVQPLRNEIKAEEEVKAVNLYNFQVKQDTKLNDWLKIPSSSDRCATPSSSIQAGHVASVGGGPRGRPTVSRRVTLSGGAQASLRVGAVSRRCLAALASCSSRSSRTLAGKYLEDLQHDNLTSRATFGGWT</sequence>
<evidence type="ECO:0000313" key="3">
    <source>
        <dbReference type="Proteomes" id="UP001627154"/>
    </source>
</evidence>
<feature type="chain" id="PRO_5044744386" evidence="1">
    <location>
        <begin position="22"/>
        <end position="236"/>
    </location>
</feature>
<evidence type="ECO:0000313" key="2">
    <source>
        <dbReference type="EMBL" id="KAL3400823.1"/>
    </source>
</evidence>
<accession>A0ABD2X642</accession>
<feature type="signal peptide" evidence="1">
    <location>
        <begin position="1"/>
        <end position="21"/>
    </location>
</feature>
<evidence type="ECO:0000256" key="1">
    <source>
        <dbReference type="SAM" id="SignalP"/>
    </source>
</evidence>
<protein>
    <submittedName>
        <fullName evidence="2">Uncharacterized protein</fullName>
    </submittedName>
</protein>